<protein>
    <recommendedName>
        <fullName evidence="4">Cell surface protein</fullName>
    </recommendedName>
</protein>
<evidence type="ECO:0000313" key="2">
    <source>
        <dbReference type="EMBL" id="BDY13047.1"/>
    </source>
</evidence>
<keyword evidence="1" id="KW-0175">Coiled coil</keyword>
<accession>A0ABN6WVM8</accession>
<gene>
    <name evidence="2" type="ORF">HCR_13590</name>
</gene>
<evidence type="ECO:0008006" key="4">
    <source>
        <dbReference type="Google" id="ProtNLM"/>
    </source>
</evidence>
<feature type="coiled-coil region" evidence="1">
    <location>
        <begin position="154"/>
        <end position="181"/>
    </location>
</feature>
<dbReference type="Pfam" id="PF20572">
    <property type="entry name" value="DUF6781"/>
    <property type="match status" value="1"/>
</dbReference>
<dbReference type="RefSeq" id="WP_286336021.1">
    <property type="nucleotide sequence ID" value="NZ_AP027370.1"/>
</dbReference>
<dbReference type="Proteomes" id="UP001321445">
    <property type="component" value="Chromosome"/>
</dbReference>
<sequence>MELEIRAYCDKALASGQEKDKAIKEGIKKAIEAAVHLHPGMSAQNLSEQIAAALYEELAALEKTDEALLQYAFEILIDTVQKPKEKEIEHLIIEIDRLRRHLSTEEEELQRSLRGLFIGIERAAEKLEPSKRRQWEEALENTELEHVEGLGILNETVEAALIAALEEAEEIESAIREVIRQITHKALSEGLLSAARVHAILTTILMKASELAEATPTKAKEIIHGTVYGINDALITTVKQLKEQLNFAPEEIKAGHIVNWEELIKMLSRSDELYKEIIDDVAAKSTPFIREILNESAGVVGDQFAELKRISNETIEVAKKKLTLLAKEAATKGAELKEQLTNEAKKLGTKAWKKAVEMAEAYKNRIEK</sequence>
<reference evidence="2 3" key="1">
    <citation type="submission" date="2023-03" db="EMBL/GenBank/DDBJ databases">
        <title>Description of Hydrogenimonas sp. ISO32.</title>
        <authorList>
            <person name="Mino S."/>
            <person name="Fukazawa S."/>
            <person name="Sawabe T."/>
        </authorList>
    </citation>
    <scope>NUCLEOTIDE SEQUENCE [LARGE SCALE GENOMIC DNA]</scope>
    <source>
        <strain evidence="2 3">ISO32</strain>
    </source>
</reference>
<name>A0ABN6WVM8_9BACT</name>
<keyword evidence="3" id="KW-1185">Reference proteome</keyword>
<dbReference type="EMBL" id="AP027370">
    <property type="protein sequence ID" value="BDY13047.1"/>
    <property type="molecule type" value="Genomic_DNA"/>
</dbReference>
<proteinExistence type="predicted"/>
<evidence type="ECO:0000256" key="1">
    <source>
        <dbReference type="SAM" id="Coils"/>
    </source>
</evidence>
<dbReference type="InterPro" id="IPR046708">
    <property type="entry name" value="DUF6781"/>
</dbReference>
<organism evidence="2 3">
    <name type="scientific">Hydrogenimonas cancrithermarum</name>
    <dbReference type="NCBI Taxonomy" id="2993563"/>
    <lineage>
        <taxon>Bacteria</taxon>
        <taxon>Pseudomonadati</taxon>
        <taxon>Campylobacterota</taxon>
        <taxon>Epsilonproteobacteria</taxon>
        <taxon>Campylobacterales</taxon>
        <taxon>Hydrogenimonadaceae</taxon>
        <taxon>Hydrogenimonas</taxon>
    </lineage>
</organism>
<evidence type="ECO:0000313" key="3">
    <source>
        <dbReference type="Proteomes" id="UP001321445"/>
    </source>
</evidence>